<reference evidence="2 6" key="3">
    <citation type="submission" date="2020-11" db="EMBL/GenBank/DDBJ databases">
        <title>Enhanced detection system for hospital associated transmission using whole genome sequencing surveillance.</title>
        <authorList>
            <person name="Harrison L.H."/>
            <person name="Van Tyne D."/>
            <person name="Marsh J.W."/>
            <person name="Griffith M.P."/>
            <person name="Snyder D.J."/>
            <person name="Cooper V.S."/>
            <person name="Mustapha M."/>
        </authorList>
    </citation>
    <scope>NUCLEOTIDE SEQUENCE [LARGE SCALE GENOMIC DNA]</scope>
    <source>
        <strain evidence="2 6">PSB00013</strain>
    </source>
</reference>
<dbReference type="EMBL" id="JADMCD010000001">
    <property type="protein sequence ID" value="MBF8639283.1"/>
    <property type="molecule type" value="Genomic_DNA"/>
</dbReference>
<evidence type="ECO:0000313" key="5">
    <source>
        <dbReference type="Proteomes" id="UP000626180"/>
    </source>
</evidence>
<dbReference type="Proteomes" id="UP000250443">
    <property type="component" value="Unassembled WGS sequence"/>
</dbReference>
<evidence type="ECO:0000313" key="1">
    <source>
        <dbReference type="EMBL" id="MBF8639283.1"/>
    </source>
</evidence>
<evidence type="ECO:0000313" key="2">
    <source>
        <dbReference type="EMBL" id="MBH3438633.1"/>
    </source>
</evidence>
<organism evidence="3 4">
    <name type="scientific">Pseudomonas luteola</name>
    <dbReference type="NCBI Taxonomy" id="47886"/>
    <lineage>
        <taxon>Bacteria</taxon>
        <taxon>Pseudomonadati</taxon>
        <taxon>Pseudomonadota</taxon>
        <taxon>Gammaproteobacteria</taxon>
        <taxon>Pseudomonadales</taxon>
        <taxon>Pseudomonadaceae</taxon>
        <taxon>Pseudomonas</taxon>
    </lineage>
</organism>
<reference evidence="3 4" key="1">
    <citation type="submission" date="2018-06" db="EMBL/GenBank/DDBJ databases">
        <authorList>
            <consortium name="Pathogen Informatics"/>
            <person name="Doyle S."/>
        </authorList>
    </citation>
    <scope>NUCLEOTIDE SEQUENCE [LARGE SCALE GENOMIC DNA]</scope>
    <source>
        <strain evidence="3 4">NCTC11842</strain>
    </source>
</reference>
<dbReference type="Proteomes" id="UP000638986">
    <property type="component" value="Unassembled WGS sequence"/>
</dbReference>
<dbReference type="AlphaFoldDB" id="A0A2X2CTE7"/>
<protein>
    <submittedName>
        <fullName evidence="3">Terminase small subunit</fullName>
    </submittedName>
</protein>
<dbReference type="Proteomes" id="UP000626180">
    <property type="component" value="Unassembled WGS sequence"/>
</dbReference>
<reference evidence="1 5" key="2">
    <citation type="submission" date="2020-10" db="EMBL/GenBank/DDBJ databases">
        <title>Genome sequences of Pseudomonas isolates.</title>
        <authorList>
            <person name="Wessels L."/>
            <person name="Reich F."/>
            <person name="Hammerl J."/>
        </authorList>
    </citation>
    <scope>NUCLEOTIDE SEQUENCE [LARGE SCALE GENOMIC DNA]</scope>
    <source>
        <strain evidence="1 5">20-MO00624-0</strain>
    </source>
</reference>
<dbReference type="EMBL" id="JADTXM010000005">
    <property type="protein sequence ID" value="MBH3438633.1"/>
    <property type="molecule type" value="Genomic_DNA"/>
</dbReference>
<dbReference type="GeneID" id="300267152"/>
<evidence type="ECO:0000313" key="3">
    <source>
        <dbReference type="EMBL" id="SPZ09931.1"/>
    </source>
</evidence>
<proteinExistence type="predicted"/>
<dbReference type="EMBL" id="UAUF01000013">
    <property type="protein sequence ID" value="SPZ09931.1"/>
    <property type="molecule type" value="Genomic_DNA"/>
</dbReference>
<dbReference type="RefSeq" id="WP_010797417.1">
    <property type="nucleotide sequence ID" value="NZ_CP053063.1"/>
</dbReference>
<name>A0A2X2CTE7_PSELU</name>
<accession>A0A2X2CTE7</accession>
<sequence length="70" mass="7673">MAANKEEIAELLQQARMQAGKAADQDQPAYYRDAFEALAQAIEKLAEAAGESHHDKVVRAVEEFQGDEGI</sequence>
<keyword evidence="5" id="KW-1185">Reference proteome</keyword>
<gene>
    <name evidence="2" type="ORF">I5Q09_08035</name>
    <name evidence="1" type="ORF">IRZ65_01125</name>
    <name evidence="3" type="ORF">NCTC11842_03516</name>
</gene>
<evidence type="ECO:0000313" key="6">
    <source>
        <dbReference type="Proteomes" id="UP000638986"/>
    </source>
</evidence>
<evidence type="ECO:0000313" key="4">
    <source>
        <dbReference type="Proteomes" id="UP000250443"/>
    </source>
</evidence>